<dbReference type="Pfam" id="PF04221">
    <property type="entry name" value="RelB"/>
    <property type="match status" value="1"/>
</dbReference>
<name>A0A2J0JHK6_9BACT</name>
<evidence type="ECO:0000313" key="1">
    <source>
        <dbReference type="EMBL" id="PIR68809.1"/>
    </source>
</evidence>
<reference evidence="2" key="1">
    <citation type="submission" date="2017-09" db="EMBL/GenBank/DDBJ databases">
        <title>Depth-based differentiation of microbial function through sediment-hosted aquifers and enrichment of novel symbionts in the deep terrestrial subsurface.</title>
        <authorList>
            <person name="Probst A.J."/>
            <person name="Ladd B."/>
            <person name="Jarett J.K."/>
            <person name="Geller-Mcgrath D.E."/>
            <person name="Sieber C.M.K."/>
            <person name="Emerson J.B."/>
            <person name="Anantharaman K."/>
            <person name="Thomas B.C."/>
            <person name="Malmstrom R."/>
            <person name="Stieglmeier M."/>
            <person name="Klingl A."/>
            <person name="Woyke T."/>
            <person name="Ryan C.M."/>
            <person name="Banfield J.F."/>
        </authorList>
    </citation>
    <scope>NUCLEOTIDE SEQUENCE [LARGE SCALE GENOMIC DNA]</scope>
</reference>
<proteinExistence type="predicted"/>
<dbReference type="NCBIfam" id="TIGR02384">
    <property type="entry name" value="RelB_DinJ"/>
    <property type="match status" value="1"/>
</dbReference>
<sequence>MNNAVINFNTDPKLKSEAKKVLNEMGLTLSIALNASLRRIITERKIEFIAPEIPNTRLRKSFKYAEKEYKSGKMKVCKNYKELEKHLLSL</sequence>
<dbReference type="GO" id="GO:0006355">
    <property type="term" value="P:regulation of DNA-templated transcription"/>
    <property type="evidence" value="ECO:0007669"/>
    <property type="project" value="InterPro"/>
</dbReference>
<protein>
    <recommendedName>
        <fullName evidence="3">Type II toxin-antitoxin system antitoxin, RelB/DinJ family</fullName>
    </recommendedName>
</protein>
<dbReference type="Gene3D" id="1.10.1220.10">
    <property type="entry name" value="Met repressor-like"/>
    <property type="match status" value="1"/>
</dbReference>
<dbReference type="EMBL" id="PFCP01000051">
    <property type="protein sequence ID" value="PIR68809.1"/>
    <property type="molecule type" value="Genomic_DNA"/>
</dbReference>
<evidence type="ECO:0008006" key="3">
    <source>
        <dbReference type="Google" id="ProtNLM"/>
    </source>
</evidence>
<evidence type="ECO:0000313" key="2">
    <source>
        <dbReference type="Proteomes" id="UP000228613"/>
    </source>
</evidence>
<dbReference type="InterPro" id="IPR007337">
    <property type="entry name" value="RelB/DinJ"/>
</dbReference>
<comment type="caution">
    <text evidence="1">The sequence shown here is derived from an EMBL/GenBank/DDBJ whole genome shotgun (WGS) entry which is preliminary data.</text>
</comment>
<dbReference type="AlphaFoldDB" id="A0A2J0JHK6"/>
<dbReference type="InterPro" id="IPR013321">
    <property type="entry name" value="Arc_rbn_hlx_hlx"/>
</dbReference>
<gene>
    <name evidence="1" type="ORF">COU48_02020</name>
</gene>
<dbReference type="Proteomes" id="UP000228613">
    <property type="component" value="Unassembled WGS sequence"/>
</dbReference>
<accession>A0A2J0JHK6</accession>
<organism evidence="1 2">
    <name type="scientific">Candidatus Nomurabacteria bacterium CG10_big_fil_rev_8_21_14_0_10_03_31_7</name>
    <dbReference type="NCBI Taxonomy" id="1974730"/>
    <lineage>
        <taxon>Bacteria</taxon>
        <taxon>Candidatus Nomuraibacteriota</taxon>
    </lineage>
</organism>